<dbReference type="InterPro" id="IPR001650">
    <property type="entry name" value="Helicase_C-like"/>
</dbReference>
<dbReference type="InterPro" id="IPR001965">
    <property type="entry name" value="Znf_PHD"/>
</dbReference>
<dbReference type="SMART" id="SM00249">
    <property type="entry name" value="PHD"/>
    <property type="match status" value="1"/>
</dbReference>
<name>A0AAE1C4S2_9PEZI</name>
<dbReference type="CDD" id="cd18793">
    <property type="entry name" value="SF2_C_SNF"/>
    <property type="match status" value="1"/>
</dbReference>
<proteinExistence type="predicted"/>
<dbReference type="Gene3D" id="3.40.50.10810">
    <property type="entry name" value="Tandem AAA-ATPase domain"/>
    <property type="match status" value="1"/>
</dbReference>
<accession>A0AAE1C4S2</accession>
<dbReference type="InterPro" id="IPR019787">
    <property type="entry name" value="Znf_PHD-finger"/>
</dbReference>
<comment type="caution">
    <text evidence="10">The sequence shown here is derived from an EMBL/GenBank/DDBJ whole genome shotgun (WGS) entry which is preliminary data.</text>
</comment>
<protein>
    <recommendedName>
        <fullName evidence="12">ISWI chromatin-remodeling complex ATPase ISW2</fullName>
    </recommendedName>
</protein>
<feature type="compositionally biased region" description="Low complexity" evidence="7">
    <location>
        <begin position="71"/>
        <end position="87"/>
    </location>
</feature>
<keyword evidence="2" id="KW-0547">Nucleotide-binding</keyword>
<keyword evidence="4" id="KW-0378">Hydrolase</keyword>
<dbReference type="Pfam" id="PF00271">
    <property type="entry name" value="Helicase_C"/>
    <property type="match status" value="1"/>
</dbReference>
<dbReference type="PROSITE" id="PS51192">
    <property type="entry name" value="HELICASE_ATP_BIND_1"/>
    <property type="match status" value="1"/>
</dbReference>
<feature type="region of interest" description="Disordered" evidence="7">
    <location>
        <begin position="1"/>
        <end position="158"/>
    </location>
</feature>
<dbReference type="AlphaFoldDB" id="A0AAE1C4S2"/>
<evidence type="ECO:0000256" key="7">
    <source>
        <dbReference type="SAM" id="MobiDB-lite"/>
    </source>
</evidence>
<dbReference type="Proteomes" id="UP001274830">
    <property type="component" value="Unassembled WGS sequence"/>
</dbReference>
<dbReference type="Gene3D" id="3.30.40.10">
    <property type="entry name" value="Zinc/RING finger domain, C3HC4 (zinc finger)"/>
    <property type="match status" value="1"/>
</dbReference>
<keyword evidence="5" id="KW-0862">Zinc</keyword>
<dbReference type="GO" id="GO:0005524">
    <property type="term" value="F:ATP binding"/>
    <property type="evidence" value="ECO:0007669"/>
    <property type="project" value="InterPro"/>
</dbReference>
<dbReference type="SMART" id="SM00487">
    <property type="entry name" value="DEXDc"/>
    <property type="match status" value="1"/>
</dbReference>
<evidence type="ECO:0000256" key="5">
    <source>
        <dbReference type="ARBA" id="ARBA00022833"/>
    </source>
</evidence>
<keyword evidence="3" id="KW-0863">Zinc-finger</keyword>
<dbReference type="Pfam" id="PF00628">
    <property type="entry name" value="PHD"/>
    <property type="match status" value="1"/>
</dbReference>
<dbReference type="Gene3D" id="3.40.50.300">
    <property type="entry name" value="P-loop containing nucleotide triphosphate hydrolases"/>
    <property type="match status" value="1"/>
</dbReference>
<dbReference type="SUPFAM" id="SSF52540">
    <property type="entry name" value="P-loop containing nucleoside triphosphate hydrolases"/>
    <property type="match status" value="2"/>
</dbReference>
<dbReference type="GO" id="GO:0016787">
    <property type="term" value="F:hydrolase activity"/>
    <property type="evidence" value="ECO:0007669"/>
    <property type="project" value="UniProtKB-KW"/>
</dbReference>
<dbReference type="InterPro" id="IPR038718">
    <property type="entry name" value="SNF2-like_sf"/>
</dbReference>
<dbReference type="InterPro" id="IPR049730">
    <property type="entry name" value="SNF2/RAD54-like_C"/>
</dbReference>
<dbReference type="FunFam" id="3.40.50.10810:FF:000114">
    <property type="entry name" value="DNA repair protein rad8"/>
    <property type="match status" value="1"/>
</dbReference>
<dbReference type="GO" id="GO:0008270">
    <property type="term" value="F:zinc ion binding"/>
    <property type="evidence" value="ECO:0007669"/>
    <property type="project" value="UniProtKB-KW"/>
</dbReference>
<dbReference type="EMBL" id="JAUTXT010000005">
    <property type="protein sequence ID" value="KAK3677928.1"/>
    <property type="molecule type" value="Genomic_DNA"/>
</dbReference>
<keyword evidence="11" id="KW-1185">Reference proteome</keyword>
<dbReference type="InterPro" id="IPR014001">
    <property type="entry name" value="Helicase_ATP-bd"/>
</dbReference>
<keyword evidence="1" id="KW-0479">Metal-binding</keyword>
<evidence type="ECO:0000259" key="9">
    <source>
        <dbReference type="PROSITE" id="PS51194"/>
    </source>
</evidence>
<dbReference type="InterPro" id="IPR027417">
    <property type="entry name" value="P-loop_NTPase"/>
</dbReference>
<organism evidence="10 11">
    <name type="scientific">Recurvomyces mirabilis</name>
    <dbReference type="NCBI Taxonomy" id="574656"/>
    <lineage>
        <taxon>Eukaryota</taxon>
        <taxon>Fungi</taxon>
        <taxon>Dikarya</taxon>
        <taxon>Ascomycota</taxon>
        <taxon>Pezizomycotina</taxon>
        <taxon>Dothideomycetes</taxon>
        <taxon>Dothideomycetidae</taxon>
        <taxon>Mycosphaerellales</taxon>
        <taxon>Teratosphaeriaceae</taxon>
        <taxon>Recurvomyces</taxon>
    </lineage>
</organism>
<dbReference type="CDD" id="cd17919">
    <property type="entry name" value="DEXHc_Snf"/>
    <property type="match status" value="1"/>
</dbReference>
<dbReference type="Pfam" id="PF00176">
    <property type="entry name" value="SNF2-rel_dom"/>
    <property type="match status" value="1"/>
</dbReference>
<dbReference type="PROSITE" id="PS51194">
    <property type="entry name" value="HELICASE_CTER"/>
    <property type="match status" value="1"/>
</dbReference>
<evidence type="ECO:0000256" key="2">
    <source>
        <dbReference type="ARBA" id="ARBA00022741"/>
    </source>
</evidence>
<dbReference type="InterPro" id="IPR011011">
    <property type="entry name" value="Znf_FYVE_PHD"/>
</dbReference>
<feature type="domain" description="Helicase ATP-binding" evidence="8">
    <location>
        <begin position="257"/>
        <end position="439"/>
    </location>
</feature>
<evidence type="ECO:0000313" key="10">
    <source>
        <dbReference type="EMBL" id="KAK3677928.1"/>
    </source>
</evidence>
<dbReference type="InterPro" id="IPR013083">
    <property type="entry name" value="Znf_RING/FYVE/PHD"/>
</dbReference>
<dbReference type="InterPro" id="IPR000330">
    <property type="entry name" value="SNF2_N"/>
</dbReference>
<evidence type="ECO:0000256" key="4">
    <source>
        <dbReference type="ARBA" id="ARBA00022801"/>
    </source>
</evidence>
<keyword evidence="6" id="KW-0067">ATP-binding</keyword>
<evidence type="ECO:0008006" key="12">
    <source>
        <dbReference type="Google" id="ProtNLM"/>
    </source>
</evidence>
<feature type="compositionally biased region" description="Basic residues" evidence="7">
    <location>
        <begin position="141"/>
        <end position="158"/>
    </location>
</feature>
<dbReference type="SUPFAM" id="SSF57903">
    <property type="entry name" value="FYVE/PHD zinc finger"/>
    <property type="match status" value="1"/>
</dbReference>
<feature type="compositionally biased region" description="Acidic residues" evidence="7">
    <location>
        <begin position="101"/>
        <end position="110"/>
    </location>
</feature>
<reference evidence="10" key="1">
    <citation type="submission" date="2023-07" db="EMBL/GenBank/DDBJ databases">
        <title>Black Yeasts Isolated from many extreme environments.</title>
        <authorList>
            <person name="Coleine C."/>
            <person name="Stajich J.E."/>
            <person name="Selbmann L."/>
        </authorList>
    </citation>
    <scope>NUCLEOTIDE SEQUENCE</scope>
    <source>
        <strain evidence="10">CCFEE 5485</strain>
    </source>
</reference>
<sequence length="1094" mass="123631">MDLDPLALDHATPPKRRKLLAVAPSPPRLSDLLKAFGAQKAPDSARRMQRLSTGRDARPRAAVNYAESNGDSTPDSSPRSISSFEDPLSSRTSLLPNSHDDSEESDDELQSADVVQVAPQRTGTRELPARSTRSLISYGTPKKKISKKQAAAAKKRRSTSLLKLDTVASAQTQPQTARGRIRQDILDHTRPKREAFLLAKQDLFLPVLPATNYITKLRQSRPEDSGVEVINGRTIEQPMGVLATMKPYQLEGLSFLLKMHDNGMSCILGDEMGLGKTLQTLALFQYLVENEARDAEPRPHLVVCPLSVLSSWMTEARRWVPDLKAIRFHGPVGEREKLKKQLLLQSNGSSNLIKSDTIPMPDIIVTTYETFKSEANWFKRAFAWKYVVLDEGHKIKNEGSQMATALFSLQAEYRLLLTGTPLQNNLKEMWALLHWLLPEVFPTDTSVMFKDAFDIGNGKVSTTFLDSARDLLELLMLRRMKDSPEIELGLPPKEEVLLYVPLTPVQRFWYTRLLTKSDTALLDDLFKDVTKKEAVPLEIDQDQDQDISVMTAKTENDDPWSESLQLAQQQLGTEQSEKTSDWKKLMNIVLQLQRICCHPYLLKSCLPEPYYLGEHIIAASGKFIVLQKLLEELVVQRRKKILIFSGWTKALDVCEDLMAFMGANTHDAKFRYLRLDGSTGRAKRNLGIRMFNDKKSDFRVMLISRKAGGLGLNLAAATSVIFLDEDWNPQITLQAEARAHRIGQTEPVTIYKIITQGTVEEQMMGRIRKKLYLSAKITESMRNIHSTAVVSKKRKRGAENEDEPALGAGQLKSLLRLGARTLARPEVDLSAMLSWSFEKMVEECKDKVDDVVAEVDEAGEQAWLQSMERVETAVFEGKNFQREVDKKAKEQEELSRADRRVGKNTTVMIDGFAINKESLNCADWEAVPTMAGKDPRLAEPRREKKVMHENQAHCQHCWDGGSLLLCSGCPRSYHYTCLDKEFKAKSKSKMGTFFCPQHQCVDCGSKTAEAGGMIFRCRWCEHGYCEDCVEWDTARLVGGTLQEYEMIGFGEVDQAWYIECADCIKHFEAHGKDREMMTKERSKIEKAYEKFAQA</sequence>
<feature type="domain" description="Helicase C-terminal" evidence="9">
    <location>
        <begin position="625"/>
        <end position="796"/>
    </location>
</feature>
<evidence type="ECO:0000256" key="1">
    <source>
        <dbReference type="ARBA" id="ARBA00022723"/>
    </source>
</evidence>
<evidence type="ECO:0000256" key="3">
    <source>
        <dbReference type="ARBA" id="ARBA00022771"/>
    </source>
</evidence>
<dbReference type="PANTHER" id="PTHR10799">
    <property type="entry name" value="SNF2/RAD54 HELICASE FAMILY"/>
    <property type="match status" value="1"/>
</dbReference>
<dbReference type="SMART" id="SM00490">
    <property type="entry name" value="HELICc"/>
    <property type="match status" value="1"/>
</dbReference>
<evidence type="ECO:0000313" key="11">
    <source>
        <dbReference type="Proteomes" id="UP001274830"/>
    </source>
</evidence>
<evidence type="ECO:0000259" key="8">
    <source>
        <dbReference type="PROSITE" id="PS51192"/>
    </source>
</evidence>
<gene>
    <name evidence="10" type="ORF">LTR78_002023</name>
</gene>
<evidence type="ECO:0000256" key="6">
    <source>
        <dbReference type="ARBA" id="ARBA00022840"/>
    </source>
</evidence>